<evidence type="ECO:0000313" key="3">
    <source>
        <dbReference type="Proteomes" id="UP000789759"/>
    </source>
</evidence>
<accession>A0A9N9HKN7</accession>
<dbReference type="AlphaFoldDB" id="A0A9N9HKN7"/>
<feature type="signal peptide" evidence="1">
    <location>
        <begin position="1"/>
        <end position="27"/>
    </location>
</feature>
<evidence type="ECO:0000313" key="2">
    <source>
        <dbReference type="EMBL" id="CAG8684981.1"/>
    </source>
</evidence>
<keyword evidence="3" id="KW-1185">Reference proteome</keyword>
<dbReference type="Proteomes" id="UP000789759">
    <property type="component" value="Unassembled WGS sequence"/>
</dbReference>
<sequence>MHSKKSASFVLIALGLILVGLILSASAGPVLRRNPSAIHPSKRFYRGGYYHNPYYYNSYRPSYYHDHRNEYDD</sequence>
<feature type="non-terminal residue" evidence="2">
    <location>
        <position position="73"/>
    </location>
</feature>
<evidence type="ECO:0000256" key="1">
    <source>
        <dbReference type="SAM" id="SignalP"/>
    </source>
</evidence>
<reference evidence="2" key="1">
    <citation type="submission" date="2021-06" db="EMBL/GenBank/DDBJ databases">
        <authorList>
            <person name="Kallberg Y."/>
            <person name="Tangrot J."/>
            <person name="Rosling A."/>
        </authorList>
    </citation>
    <scope>NUCLEOTIDE SEQUENCE</scope>
    <source>
        <strain evidence="2">FL966</strain>
    </source>
</reference>
<gene>
    <name evidence="2" type="ORF">CPELLU_LOCUS11012</name>
</gene>
<dbReference type="EMBL" id="CAJVQA010009442">
    <property type="protein sequence ID" value="CAG8684981.1"/>
    <property type="molecule type" value="Genomic_DNA"/>
</dbReference>
<comment type="caution">
    <text evidence="2">The sequence shown here is derived from an EMBL/GenBank/DDBJ whole genome shotgun (WGS) entry which is preliminary data.</text>
</comment>
<organism evidence="2 3">
    <name type="scientific">Cetraspora pellucida</name>
    <dbReference type="NCBI Taxonomy" id="1433469"/>
    <lineage>
        <taxon>Eukaryota</taxon>
        <taxon>Fungi</taxon>
        <taxon>Fungi incertae sedis</taxon>
        <taxon>Mucoromycota</taxon>
        <taxon>Glomeromycotina</taxon>
        <taxon>Glomeromycetes</taxon>
        <taxon>Diversisporales</taxon>
        <taxon>Gigasporaceae</taxon>
        <taxon>Cetraspora</taxon>
    </lineage>
</organism>
<proteinExistence type="predicted"/>
<feature type="chain" id="PRO_5040416267" evidence="1">
    <location>
        <begin position="28"/>
        <end position="73"/>
    </location>
</feature>
<name>A0A9N9HKN7_9GLOM</name>
<keyword evidence="1" id="KW-0732">Signal</keyword>
<protein>
    <submittedName>
        <fullName evidence="2">9272_t:CDS:1</fullName>
    </submittedName>
</protein>